<evidence type="ECO:0000313" key="2">
    <source>
        <dbReference type="Proteomes" id="UP000324897"/>
    </source>
</evidence>
<name>A0A5J9V6X4_9POAL</name>
<keyword evidence="2" id="KW-1185">Reference proteome</keyword>
<comment type="caution">
    <text evidence="1">The sequence shown here is derived from an EMBL/GenBank/DDBJ whole genome shotgun (WGS) entry which is preliminary data.</text>
</comment>
<dbReference type="EMBL" id="RWGY01000011">
    <property type="protein sequence ID" value="TVU31695.1"/>
    <property type="molecule type" value="Genomic_DNA"/>
</dbReference>
<reference evidence="1 2" key="1">
    <citation type="journal article" date="2019" name="Sci. Rep.">
        <title>A high-quality genome of Eragrostis curvula grass provides insights into Poaceae evolution and supports new strategies to enhance forage quality.</title>
        <authorList>
            <person name="Carballo J."/>
            <person name="Santos B.A.C.M."/>
            <person name="Zappacosta D."/>
            <person name="Garbus I."/>
            <person name="Selva J.P."/>
            <person name="Gallo C.A."/>
            <person name="Diaz A."/>
            <person name="Albertini E."/>
            <person name="Caccamo M."/>
            <person name="Echenique V."/>
        </authorList>
    </citation>
    <scope>NUCLEOTIDE SEQUENCE [LARGE SCALE GENOMIC DNA]</scope>
    <source>
        <strain evidence="2">cv. Victoria</strain>
        <tissue evidence="1">Leaf</tissue>
    </source>
</reference>
<gene>
    <name evidence="1" type="ORF">EJB05_23393</name>
</gene>
<accession>A0A5J9V6X4</accession>
<organism evidence="1 2">
    <name type="scientific">Eragrostis curvula</name>
    <name type="common">weeping love grass</name>
    <dbReference type="NCBI Taxonomy" id="38414"/>
    <lineage>
        <taxon>Eukaryota</taxon>
        <taxon>Viridiplantae</taxon>
        <taxon>Streptophyta</taxon>
        <taxon>Embryophyta</taxon>
        <taxon>Tracheophyta</taxon>
        <taxon>Spermatophyta</taxon>
        <taxon>Magnoliopsida</taxon>
        <taxon>Liliopsida</taxon>
        <taxon>Poales</taxon>
        <taxon>Poaceae</taxon>
        <taxon>PACMAD clade</taxon>
        <taxon>Chloridoideae</taxon>
        <taxon>Eragrostideae</taxon>
        <taxon>Eragrostidinae</taxon>
        <taxon>Eragrostis</taxon>
    </lineage>
</organism>
<proteinExistence type="predicted"/>
<protein>
    <recommendedName>
        <fullName evidence="3">RNase H type-1 domain-containing protein</fullName>
    </recommendedName>
</protein>
<dbReference type="Proteomes" id="UP000324897">
    <property type="component" value="Chromosome 1"/>
</dbReference>
<feature type="non-terminal residue" evidence="1">
    <location>
        <position position="1"/>
    </location>
</feature>
<dbReference type="AlphaFoldDB" id="A0A5J9V6X4"/>
<evidence type="ECO:0008006" key="3">
    <source>
        <dbReference type="Google" id="ProtNLM"/>
    </source>
</evidence>
<evidence type="ECO:0000313" key="1">
    <source>
        <dbReference type="EMBL" id="TVU31695.1"/>
    </source>
</evidence>
<dbReference type="Gramene" id="TVU31695">
    <property type="protein sequence ID" value="TVU31695"/>
    <property type="gene ID" value="EJB05_23393"/>
</dbReference>
<sequence length="161" mass="18631">MKNEQRSPVMALLKEIEALRCNFLDFKFTYASRVCNRVSHELARQGMSAAQVCYTGLWEDQIRKYFEDLVRYFRSSTLDILQEELSVCKSEVSFLSTENLKLTEEMNYDSEDDVAPLRASKPSQVQKKGLACFNTNWVVEEGLWAILNLDIQKRDCVADLL</sequence>